<dbReference type="NCBIfam" id="TIGR00755">
    <property type="entry name" value="ksgA"/>
    <property type="match status" value="1"/>
</dbReference>
<proteinExistence type="inferred from homology"/>
<feature type="binding site" evidence="9 10">
    <location>
        <position position="57"/>
    </location>
    <ligand>
        <name>S-adenosyl-L-methionine</name>
        <dbReference type="ChEBI" id="CHEBI:59789"/>
    </ligand>
</feature>
<dbReference type="AlphaFoldDB" id="A0AAF0YM47"/>
<dbReference type="InterPro" id="IPR029063">
    <property type="entry name" value="SAM-dependent_MTases_sf"/>
</dbReference>
<dbReference type="GO" id="GO:0052910">
    <property type="term" value="F:23S rRNA (adenine(2085)-N(6))-dimethyltransferase activity"/>
    <property type="evidence" value="ECO:0007669"/>
    <property type="project" value="UniProtKB-EC"/>
</dbReference>
<evidence type="ECO:0000256" key="7">
    <source>
        <dbReference type="ARBA" id="ARBA00022884"/>
    </source>
</evidence>
<comment type="similarity">
    <text evidence="9">Belongs to the class I-like SAM-binding methyltransferase superfamily. rRNA adenine N(6)-methyltransferase family. RsmA subfamily.</text>
</comment>
<feature type="domain" description="Ribosomal RNA adenine methylase transferase N-terminal" evidence="11">
    <location>
        <begin position="37"/>
        <end position="213"/>
    </location>
</feature>
<dbReference type="InterPro" id="IPR020598">
    <property type="entry name" value="rRNA_Ade_methylase_Trfase_N"/>
</dbReference>
<keyword evidence="7 9" id="KW-0694">RNA-binding</keyword>
<keyword evidence="5 9" id="KW-0808">Transferase</keyword>
<reference evidence="13" key="1">
    <citation type="submission" date="2017-09" db="EMBL/GenBank/DDBJ databases">
        <title>Bacterial strain isolated from the female urinary microbiota.</title>
        <authorList>
            <person name="Thomas-White K."/>
            <person name="Kumar N."/>
            <person name="Forster S."/>
            <person name="Putonti C."/>
            <person name="Lawley T."/>
            <person name="Wolfe A.J."/>
        </authorList>
    </citation>
    <scope>NUCLEOTIDE SEQUENCE [LARGE SCALE GENOMIC DNA]</scope>
    <source>
        <strain evidence="13">UMB0959</strain>
    </source>
</reference>
<dbReference type="Pfam" id="PF00398">
    <property type="entry name" value="RrnaAD"/>
    <property type="match status" value="1"/>
</dbReference>
<keyword evidence="2 9" id="KW-0963">Cytoplasm</keyword>
<gene>
    <name evidence="9 12" type="primary">rsmA</name>
    <name evidence="9" type="synonym">ksgA</name>
    <name evidence="12" type="ORF">CJ229_005785</name>
</gene>
<dbReference type="Proteomes" id="UP000243626">
    <property type="component" value="Chromosome"/>
</dbReference>
<feature type="binding site" evidence="9 10">
    <location>
        <position position="128"/>
    </location>
    <ligand>
        <name>S-adenosyl-L-methionine</name>
        <dbReference type="ChEBI" id="CHEBI:59789"/>
    </ligand>
</feature>
<evidence type="ECO:0000256" key="10">
    <source>
        <dbReference type="PROSITE-ProRule" id="PRU01026"/>
    </source>
</evidence>
<evidence type="ECO:0000313" key="13">
    <source>
        <dbReference type="Proteomes" id="UP000243626"/>
    </source>
</evidence>
<keyword evidence="3 9" id="KW-0698">rRNA processing</keyword>
<feature type="binding site" evidence="9 10">
    <location>
        <position position="78"/>
    </location>
    <ligand>
        <name>S-adenosyl-L-methionine</name>
        <dbReference type="ChEBI" id="CHEBI:59789"/>
    </ligand>
</feature>
<sequence>MEMKDIATIGRTKEIVEKYNFSTKKSLGQNFLIDRNIIQEVLKKARINDDIGVIEVGPGIGSLTEQLAKVAKKVVAFEIDDRLIPVLNDTLSPYDNIKIIHEDVLQADIEKVIKEEFTDVKEVIVVANLPYYITTPILMNFLMYHKEISRFYTMMQKEVGERLSASPSSKNYGSLSIAIQYYTEAKIIQNVPKTVFMPPPNVDSIVVELVRHENPPVKVDDEETFFKLTRGAFVMRRKTIYNNYQSLFKDGKKKKEDIFAMLEAAEIDPKRRGESLSIQEYARIYESFKNSNLKF</sequence>
<dbReference type="InterPro" id="IPR020596">
    <property type="entry name" value="rRNA_Ade_Mease_Trfase_CS"/>
</dbReference>
<evidence type="ECO:0000256" key="5">
    <source>
        <dbReference type="ARBA" id="ARBA00022679"/>
    </source>
</evidence>
<dbReference type="GO" id="GO:0003723">
    <property type="term" value="F:RNA binding"/>
    <property type="evidence" value="ECO:0007669"/>
    <property type="project" value="UniProtKB-UniRule"/>
</dbReference>
<protein>
    <recommendedName>
        <fullName evidence="9">Ribosomal RNA small subunit methyltransferase A</fullName>
        <ecNumber evidence="9">2.1.1.182</ecNumber>
    </recommendedName>
    <alternativeName>
        <fullName evidence="9">16S rRNA (adenine(1518)-N(6)/adenine(1519)-N(6))-dimethyltransferase</fullName>
    </alternativeName>
    <alternativeName>
        <fullName evidence="9">16S rRNA dimethyladenosine transferase</fullName>
    </alternativeName>
    <alternativeName>
        <fullName evidence="9">16S rRNA dimethylase</fullName>
    </alternativeName>
    <alternativeName>
        <fullName evidence="9">S-adenosylmethionine-6-N', N'-adenosyl(rRNA) dimethyltransferase</fullName>
    </alternativeName>
</protein>
<evidence type="ECO:0000256" key="9">
    <source>
        <dbReference type="HAMAP-Rule" id="MF_00607"/>
    </source>
</evidence>
<accession>A0AAF0YM47</accession>
<comment type="function">
    <text evidence="1">This protein produces a dimethylation of the adenine residue at position 2085 in 23S rRNA, resulting in reduced affinity between ribosomes and macrolide-lincosamide-streptogramin B antibiotics.</text>
</comment>
<dbReference type="CDD" id="cd02440">
    <property type="entry name" value="AdoMet_MTases"/>
    <property type="match status" value="1"/>
</dbReference>
<evidence type="ECO:0000256" key="1">
    <source>
        <dbReference type="ARBA" id="ARBA00003100"/>
    </source>
</evidence>
<dbReference type="PROSITE" id="PS01131">
    <property type="entry name" value="RRNA_A_DIMETH"/>
    <property type="match status" value="1"/>
</dbReference>
<evidence type="ECO:0000256" key="3">
    <source>
        <dbReference type="ARBA" id="ARBA00022552"/>
    </source>
</evidence>
<dbReference type="GO" id="GO:0005829">
    <property type="term" value="C:cytosol"/>
    <property type="evidence" value="ECO:0007669"/>
    <property type="project" value="TreeGrafter"/>
</dbReference>
<dbReference type="HAMAP" id="MF_00607">
    <property type="entry name" value="16SrRNA_methyltr_A"/>
    <property type="match status" value="1"/>
</dbReference>
<dbReference type="PANTHER" id="PTHR11727:SF7">
    <property type="entry name" value="DIMETHYLADENOSINE TRANSFERASE-RELATED"/>
    <property type="match status" value="1"/>
</dbReference>
<dbReference type="PANTHER" id="PTHR11727">
    <property type="entry name" value="DIMETHYLADENOSINE TRANSFERASE"/>
    <property type="match status" value="1"/>
</dbReference>
<feature type="binding site" evidence="9 10">
    <location>
        <position position="32"/>
    </location>
    <ligand>
        <name>S-adenosyl-L-methionine</name>
        <dbReference type="ChEBI" id="CHEBI:59789"/>
    </ligand>
</feature>
<name>A0AAF0YM47_9STAP</name>
<evidence type="ECO:0000256" key="8">
    <source>
        <dbReference type="ARBA" id="ARBA00049167"/>
    </source>
</evidence>
<evidence type="ECO:0000256" key="4">
    <source>
        <dbReference type="ARBA" id="ARBA00022603"/>
    </source>
</evidence>
<dbReference type="InterPro" id="IPR001737">
    <property type="entry name" value="KsgA/Erm"/>
</dbReference>
<dbReference type="RefSeq" id="WP_257993716.1">
    <property type="nucleotide sequence ID" value="NZ_CP136964.1"/>
</dbReference>
<organism evidence="12 13">
    <name type="scientific">Nosocomiicoccus massiliensis</name>
    <dbReference type="NCBI Taxonomy" id="1232430"/>
    <lineage>
        <taxon>Bacteria</taxon>
        <taxon>Bacillati</taxon>
        <taxon>Bacillota</taxon>
        <taxon>Bacilli</taxon>
        <taxon>Bacillales</taxon>
        <taxon>Staphylococcaceae</taxon>
        <taxon>Nosocomiicoccus</taxon>
    </lineage>
</organism>
<dbReference type="PROSITE" id="PS51689">
    <property type="entry name" value="SAM_RNA_A_N6_MT"/>
    <property type="match status" value="1"/>
</dbReference>
<dbReference type="InterPro" id="IPR011530">
    <property type="entry name" value="rRNA_adenine_dimethylase"/>
</dbReference>
<evidence type="ECO:0000259" key="11">
    <source>
        <dbReference type="SMART" id="SM00650"/>
    </source>
</evidence>
<dbReference type="EC" id="2.1.1.182" evidence="9"/>
<evidence type="ECO:0000256" key="6">
    <source>
        <dbReference type="ARBA" id="ARBA00022691"/>
    </source>
</evidence>
<dbReference type="SUPFAM" id="SSF53335">
    <property type="entry name" value="S-adenosyl-L-methionine-dependent methyltransferases"/>
    <property type="match status" value="1"/>
</dbReference>
<dbReference type="InterPro" id="IPR023165">
    <property type="entry name" value="rRNA_Ade_diMease-like_C"/>
</dbReference>
<keyword evidence="4 9" id="KW-0489">Methyltransferase</keyword>
<comment type="catalytic activity">
    <reaction evidence="9">
        <text>adenosine(1518)/adenosine(1519) in 16S rRNA + 4 S-adenosyl-L-methionine = N(6)-dimethyladenosine(1518)/N(6)-dimethyladenosine(1519) in 16S rRNA + 4 S-adenosyl-L-homocysteine + 4 H(+)</text>
        <dbReference type="Rhea" id="RHEA:19609"/>
        <dbReference type="Rhea" id="RHEA-COMP:10232"/>
        <dbReference type="Rhea" id="RHEA-COMP:10233"/>
        <dbReference type="ChEBI" id="CHEBI:15378"/>
        <dbReference type="ChEBI" id="CHEBI:57856"/>
        <dbReference type="ChEBI" id="CHEBI:59789"/>
        <dbReference type="ChEBI" id="CHEBI:74411"/>
        <dbReference type="ChEBI" id="CHEBI:74493"/>
        <dbReference type="EC" id="2.1.1.182"/>
    </reaction>
</comment>
<dbReference type="FunFam" id="3.40.50.150:FF:000023">
    <property type="entry name" value="Ribosomal RNA small subunit methyltransferase A"/>
    <property type="match status" value="1"/>
</dbReference>
<comment type="subcellular location">
    <subcellularLocation>
        <location evidence="9">Cytoplasm</location>
    </subcellularLocation>
</comment>
<evidence type="ECO:0000256" key="2">
    <source>
        <dbReference type="ARBA" id="ARBA00022490"/>
    </source>
</evidence>
<dbReference type="EMBL" id="CP136964">
    <property type="protein sequence ID" value="WOS97002.1"/>
    <property type="molecule type" value="Genomic_DNA"/>
</dbReference>
<dbReference type="GO" id="GO:0052908">
    <property type="term" value="F:16S rRNA (adenine(1518)-N(6)/adenine(1519)-N(6))-dimethyltransferase activity"/>
    <property type="evidence" value="ECO:0007669"/>
    <property type="project" value="UniProtKB-EC"/>
</dbReference>
<comment type="function">
    <text evidence="9">Specifically dimethylates two adjacent adenosines (A1518 and A1519) in the loop of a conserved hairpin near the 3'-end of 16S rRNA in the 30S particle. May play a critical role in biogenesis of 30S subunits.</text>
</comment>
<comment type="catalytic activity">
    <reaction evidence="8">
        <text>adenosine(2085) in 23S rRNA + 2 S-adenosyl-L-methionine = N(6)-dimethyladenosine(2085) in 23S rRNA + 2 S-adenosyl-L-homocysteine + 2 H(+)</text>
        <dbReference type="Rhea" id="RHEA:42784"/>
        <dbReference type="Rhea" id="RHEA-COMP:10237"/>
        <dbReference type="Rhea" id="RHEA-COMP:10238"/>
        <dbReference type="ChEBI" id="CHEBI:15378"/>
        <dbReference type="ChEBI" id="CHEBI:57856"/>
        <dbReference type="ChEBI" id="CHEBI:59789"/>
        <dbReference type="ChEBI" id="CHEBI:74411"/>
        <dbReference type="ChEBI" id="CHEBI:74493"/>
        <dbReference type="EC" id="2.1.1.184"/>
    </reaction>
</comment>
<feature type="binding site" evidence="9 10">
    <location>
        <position position="30"/>
    </location>
    <ligand>
        <name>S-adenosyl-L-methionine</name>
        <dbReference type="ChEBI" id="CHEBI:59789"/>
    </ligand>
</feature>
<dbReference type="SMART" id="SM00650">
    <property type="entry name" value="rADc"/>
    <property type="match status" value="1"/>
</dbReference>
<dbReference type="Gene3D" id="3.40.50.150">
    <property type="entry name" value="Vaccinia Virus protein VP39"/>
    <property type="match status" value="1"/>
</dbReference>
<keyword evidence="6 9" id="KW-0949">S-adenosyl-L-methionine</keyword>
<dbReference type="KEGG" id="nmy:CJ229_005785"/>
<feature type="binding site" evidence="9 10">
    <location>
        <position position="103"/>
    </location>
    <ligand>
        <name>S-adenosyl-L-methionine</name>
        <dbReference type="ChEBI" id="CHEBI:59789"/>
    </ligand>
</feature>
<evidence type="ECO:0000313" key="12">
    <source>
        <dbReference type="EMBL" id="WOS97002.1"/>
    </source>
</evidence>
<keyword evidence="13" id="KW-1185">Reference proteome</keyword>
<dbReference type="Gene3D" id="1.10.8.100">
    <property type="entry name" value="Ribosomal RNA adenine dimethylase-like, domain 2"/>
    <property type="match status" value="1"/>
</dbReference>